<reference evidence="1" key="1">
    <citation type="journal article" date="2021" name="Proc. Natl. Acad. Sci. U.S.A.">
        <title>A Catalog of Tens of Thousands of Viruses from Human Metagenomes Reveals Hidden Associations with Chronic Diseases.</title>
        <authorList>
            <person name="Tisza M.J."/>
            <person name="Buck C.B."/>
        </authorList>
    </citation>
    <scope>NUCLEOTIDE SEQUENCE</scope>
    <source>
        <strain evidence="1">CtDXu9</strain>
    </source>
</reference>
<accession>A0A8S5VD86</accession>
<name>A0A8S5VD86_9CAUD</name>
<evidence type="ECO:0000313" key="1">
    <source>
        <dbReference type="EMBL" id="DAG04676.1"/>
    </source>
</evidence>
<organism evidence="1">
    <name type="scientific">Siphoviridae sp. ctDXu9</name>
    <dbReference type="NCBI Taxonomy" id="2825387"/>
    <lineage>
        <taxon>Viruses</taxon>
        <taxon>Duplodnaviria</taxon>
        <taxon>Heunggongvirae</taxon>
        <taxon>Uroviricota</taxon>
        <taxon>Caudoviricetes</taxon>
    </lineage>
</organism>
<protein>
    <submittedName>
        <fullName evidence="1">Uncharacterized protein</fullName>
    </submittedName>
</protein>
<sequence>MTSCKSVSTTADYTAHLQYFNAFSASPLLGLLPTMLFSDFQNFFLAYVSASRLSVRHLRLNIPHSHRNFHGNAFSTNGNIDIGLLFPVAFSFLDSDCHEPHFSPV</sequence>
<proteinExistence type="predicted"/>
<dbReference type="EMBL" id="BK016244">
    <property type="protein sequence ID" value="DAG04676.1"/>
    <property type="molecule type" value="Genomic_DNA"/>
</dbReference>